<dbReference type="EMBL" id="JABMCE010000059">
    <property type="protein sequence ID" value="NUU13075.1"/>
    <property type="molecule type" value="Genomic_DNA"/>
</dbReference>
<evidence type="ECO:0000313" key="2">
    <source>
        <dbReference type="EMBL" id="NUU13075.1"/>
    </source>
</evidence>
<evidence type="ECO:0000256" key="1">
    <source>
        <dbReference type="SAM" id="SignalP"/>
    </source>
</evidence>
<gene>
    <name evidence="2" type="ORF">HP507_04380</name>
</gene>
<comment type="caution">
    <text evidence="2">The sequence shown here is derived from an EMBL/GenBank/DDBJ whole genome shotgun (WGS) entry which is preliminary data.</text>
</comment>
<proteinExistence type="predicted"/>
<evidence type="ECO:0000313" key="3">
    <source>
        <dbReference type="Proteomes" id="UP000573001"/>
    </source>
</evidence>
<sequence>MSVRRKTTACGVLLALTLVVAGCASGIQPRDDSEVDYSLDARLSGTLDTMRFGLGDDVHVQMAQGALDTRAFLSTLAADEGITTTGTKG</sequence>
<dbReference type="Proteomes" id="UP000573001">
    <property type="component" value="Unassembled WGS sequence"/>
</dbReference>
<protein>
    <submittedName>
        <fullName evidence="2">Uncharacterized protein</fullName>
    </submittedName>
</protein>
<accession>A0ABX2M569</accession>
<reference evidence="2 3" key="1">
    <citation type="submission" date="2020-05" db="EMBL/GenBank/DDBJ databases">
        <title>Genome Sequencing of Type Strains.</title>
        <authorList>
            <person name="Lemaire J.F."/>
            <person name="Inderbitzin P."/>
            <person name="Gregorio O.A."/>
            <person name="Collins S.B."/>
            <person name="Wespe N."/>
            <person name="Knight-Connoni V."/>
        </authorList>
    </citation>
    <scope>NUCLEOTIDE SEQUENCE [LARGE SCALE GENOMIC DNA]</scope>
    <source>
        <strain evidence="2 3">ATCC 19096</strain>
    </source>
</reference>
<organism evidence="2 3">
    <name type="scientific">Curtobacterium pusillum</name>
    <dbReference type="NCBI Taxonomy" id="69373"/>
    <lineage>
        <taxon>Bacteria</taxon>
        <taxon>Bacillati</taxon>
        <taxon>Actinomycetota</taxon>
        <taxon>Actinomycetes</taxon>
        <taxon>Micrococcales</taxon>
        <taxon>Microbacteriaceae</taxon>
        <taxon>Curtobacterium</taxon>
    </lineage>
</organism>
<feature type="signal peptide" evidence="1">
    <location>
        <begin position="1"/>
        <end position="21"/>
    </location>
</feature>
<dbReference type="PROSITE" id="PS51257">
    <property type="entry name" value="PROKAR_LIPOPROTEIN"/>
    <property type="match status" value="1"/>
</dbReference>
<keyword evidence="3" id="KW-1185">Reference proteome</keyword>
<dbReference type="RefSeq" id="WP_175350630.1">
    <property type="nucleotide sequence ID" value="NZ_BAAAWQ010000001.1"/>
</dbReference>
<name>A0ABX2M569_9MICO</name>
<feature type="chain" id="PRO_5046482989" evidence="1">
    <location>
        <begin position="22"/>
        <end position="89"/>
    </location>
</feature>
<keyword evidence="1" id="KW-0732">Signal</keyword>